<dbReference type="Proteomes" id="UP000683424">
    <property type="component" value="Segment"/>
</dbReference>
<protein>
    <submittedName>
        <fullName evidence="1">tRNA pseudouridine synthase D</fullName>
    </submittedName>
</protein>
<keyword evidence="2" id="KW-1185">Reference proteome</keyword>
<name>A0A8F2XXT3_9CAUD</name>
<evidence type="ECO:0000313" key="1">
    <source>
        <dbReference type="EMBL" id="QWX10249.1"/>
    </source>
</evidence>
<organism evidence="1 2">
    <name type="scientific">Vibrio phage vB_VpP_BT-1011</name>
    <dbReference type="NCBI Taxonomy" id="2799672"/>
    <lineage>
        <taxon>Viruses</taxon>
        <taxon>Duplodnaviria</taxon>
        <taxon>Heunggongvirae</taxon>
        <taxon>Uroviricota</taxon>
        <taxon>Caudoviricetes</taxon>
        <taxon>Tieomvirus</taxon>
        <taxon>Tieomvirus BT1011</taxon>
    </lineage>
</organism>
<accession>A0A8F2XXT3</accession>
<sequence length="72" mass="8646">MQYVINNLAVLSVIINTLTGGSYRNTFSARCGYAWHYERKRWDKHAVGIIDTLFFWDDLHCYHEWQNEKDSF</sequence>
<dbReference type="EMBL" id="MW009675">
    <property type="protein sequence ID" value="QWX10249.1"/>
    <property type="molecule type" value="Genomic_DNA"/>
</dbReference>
<reference evidence="1" key="1">
    <citation type="submission" date="2020-09" db="EMBL/GenBank/DDBJ databases">
        <authorList>
            <person name="Gao C."/>
            <person name="Qiu Z."/>
        </authorList>
    </citation>
    <scope>NUCLEOTIDE SEQUENCE</scope>
</reference>
<proteinExistence type="predicted"/>
<evidence type="ECO:0000313" key="2">
    <source>
        <dbReference type="Proteomes" id="UP000683424"/>
    </source>
</evidence>
<gene>
    <name evidence="1" type="ORF">vBVpPBT1011_0050</name>
</gene>